<dbReference type="InterPro" id="IPR015955">
    <property type="entry name" value="Lactate_DH/Glyco_Ohase_4_C"/>
</dbReference>
<dbReference type="InterPro" id="IPR036291">
    <property type="entry name" value="NAD(P)-bd_dom_sf"/>
</dbReference>
<keyword evidence="1" id="KW-0560">Oxidoreductase</keyword>
<dbReference type="PRINTS" id="PR00086">
    <property type="entry name" value="LLDHDRGNASE"/>
</dbReference>
<dbReference type="InterPro" id="IPR001236">
    <property type="entry name" value="Lactate/malate_DH_N"/>
</dbReference>
<proteinExistence type="predicted"/>
<dbReference type="Pfam" id="PF00056">
    <property type="entry name" value="Ldh_1_N"/>
    <property type="match status" value="1"/>
</dbReference>
<dbReference type="InterPro" id="IPR022383">
    <property type="entry name" value="Lactate/malate_DH_C"/>
</dbReference>
<evidence type="ECO:0000313" key="5">
    <source>
        <dbReference type="EMBL" id="PCG78663.1"/>
    </source>
</evidence>
<protein>
    <recommendedName>
        <fullName evidence="6">L-lactate dehydrogenase</fullName>
    </recommendedName>
</protein>
<dbReference type="Gene3D" id="3.90.110.10">
    <property type="entry name" value="Lactate dehydrogenase/glycoside hydrolase, family 4, C-terminal"/>
    <property type="match status" value="1"/>
</dbReference>
<dbReference type="SUPFAM" id="SSF56327">
    <property type="entry name" value="LDH C-terminal domain-like"/>
    <property type="match status" value="1"/>
</dbReference>
<dbReference type="CDD" id="cd05293">
    <property type="entry name" value="LDH_1"/>
    <property type="match status" value="1"/>
</dbReference>
<evidence type="ECO:0000259" key="3">
    <source>
        <dbReference type="Pfam" id="PF00056"/>
    </source>
</evidence>
<dbReference type="STRING" id="7102.A0A2A4K4H4"/>
<dbReference type="InterPro" id="IPR001557">
    <property type="entry name" value="L-lactate/malate_DH"/>
</dbReference>
<feature type="domain" description="Lactate/malate dehydrogenase N-terminal" evidence="3">
    <location>
        <begin position="87"/>
        <end position="225"/>
    </location>
</feature>
<dbReference type="EMBL" id="NWSH01000183">
    <property type="protein sequence ID" value="PCG78663.1"/>
    <property type="molecule type" value="Genomic_DNA"/>
</dbReference>
<evidence type="ECO:0008006" key="6">
    <source>
        <dbReference type="Google" id="ProtNLM"/>
    </source>
</evidence>
<dbReference type="GO" id="GO:0004459">
    <property type="term" value="F:L-lactate dehydrogenase (NAD+) activity"/>
    <property type="evidence" value="ECO:0007669"/>
    <property type="project" value="TreeGrafter"/>
</dbReference>
<evidence type="ECO:0000259" key="4">
    <source>
        <dbReference type="Pfam" id="PF02866"/>
    </source>
</evidence>
<name>A0A2A4K4H4_HELVI</name>
<evidence type="ECO:0000256" key="2">
    <source>
        <dbReference type="ARBA" id="ARBA00023027"/>
    </source>
</evidence>
<dbReference type="PANTHER" id="PTHR43128">
    <property type="entry name" value="L-2-HYDROXYCARBOXYLATE DEHYDROGENASE (NAD(P)(+))"/>
    <property type="match status" value="1"/>
</dbReference>
<feature type="domain" description="Lactate/malate dehydrogenase C-terminal" evidence="4">
    <location>
        <begin position="228"/>
        <end position="387"/>
    </location>
</feature>
<comment type="caution">
    <text evidence="5">The sequence shown here is derived from an EMBL/GenBank/DDBJ whole genome shotgun (WGS) entry which is preliminary data.</text>
</comment>
<dbReference type="GO" id="GO:0006089">
    <property type="term" value="P:lactate metabolic process"/>
    <property type="evidence" value="ECO:0007669"/>
    <property type="project" value="TreeGrafter"/>
</dbReference>
<dbReference type="PANTHER" id="PTHR43128:SF16">
    <property type="entry name" value="L-LACTATE DEHYDROGENASE"/>
    <property type="match status" value="1"/>
</dbReference>
<accession>A0A2A4K4H4</accession>
<dbReference type="AlphaFoldDB" id="A0A2A4K4H4"/>
<dbReference type="Gene3D" id="3.40.50.720">
    <property type="entry name" value="NAD(P)-binding Rossmann-like Domain"/>
    <property type="match status" value="1"/>
</dbReference>
<reference evidence="5" key="1">
    <citation type="submission" date="2017-09" db="EMBL/GenBank/DDBJ databases">
        <title>Contemporary evolution of a Lepidopteran species, Heliothis virescens, in response to modern agricultural practices.</title>
        <authorList>
            <person name="Fritz M.L."/>
            <person name="Deyonke A.M."/>
            <person name="Papanicolaou A."/>
            <person name="Micinski S."/>
            <person name="Westbrook J."/>
            <person name="Gould F."/>
        </authorList>
    </citation>
    <scope>NUCLEOTIDE SEQUENCE [LARGE SCALE GENOMIC DNA]</scope>
    <source>
        <strain evidence="5">HvINT-</strain>
        <tissue evidence="5">Whole body</tissue>
    </source>
</reference>
<organism evidence="5">
    <name type="scientific">Heliothis virescens</name>
    <name type="common">Tobacco budworm moth</name>
    <dbReference type="NCBI Taxonomy" id="7102"/>
    <lineage>
        <taxon>Eukaryota</taxon>
        <taxon>Metazoa</taxon>
        <taxon>Ecdysozoa</taxon>
        <taxon>Arthropoda</taxon>
        <taxon>Hexapoda</taxon>
        <taxon>Insecta</taxon>
        <taxon>Pterygota</taxon>
        <taxon>Neoptera</taxon>
        <taxon>Endopterygota</taxon>
        <taxon>Lepidoptera</taxon>
        <taxon>Glossata</taxon>
        <taxon>Ditrysia</taxon>
        <taxon>Noctuoidea</taxon>
        <taxon>Noctuidae</taxon>
        <taxon>Heliothinae</taxon>
        <taxon>Heliothis</taxon>
    </lineage>
</organism>
<keyword evidence="2" id="KW-0520">NAD</keyword>
<dbReference type="Pfam" id="PF02866">
    <property type="entry name" value="Ldh_1_C"/>
    <property type="match status" value="1"/>
</dbReference>
<sequence length="401" mass="44224">MFPVLSDFFLPQIGRGARQQILKAQCIHVYTPSQSKSIIWNHAHYSTSVVVPPEARTKEKDRSCKQFTTIGKIFNYNTPKDFGSSDKISIVGLDDIGMAIVYTLLVKEITNNICMIDMNEDILQGEHMDLQSSALFLNNPKIMSSKDPADTSNSKVCIITTGTYKGRDENELDYVARNAGIIRAIVGPLAKYSPNAIYVVASDPVDILSYVTWRLIGIPKQKIIGTGTIVDTARFRYMLAEKFGVAPTCCHAYIIGEHGSNNSVPVWSNVSIAGVRLVDLNPQIGTDKDPEMWNELFVAAVRSDSLVRHLKGTVSWSVGLAVAEICKAILKNSYTVFPVSTYVKGEHSIRDEVFLSLPCVVGRAGVTDIIRQTLTDHESSVLRRGAENIAHMQEAANKIIS</sequence>
<dbReference type="SUPFAM" id="SSF51735">
    <property type="entry name" value="NAD(P)-binding Rossmann-fold domains"/>
    <property type="match status" value="1"/>
</dbReference>
<evidence type="ECO:0000256" key="1">
    <source>
        <dbReference type="ARBA" id="ARBA00023002"/>
    </source>
</evidence>
<gene>
    <name evidence="5" type="ORF">B5V51_3448</name>
</gene>